<evidence type="ECO:0000313" key="2">
    <source>
        <dbReference type="EMBL" id="PNT17416.1"/>
    </source>
</evidence>
<keyword evidence="1" id="KW-1133">Transmembrane helix</keyword>
<organism evidence="2 3">
    <name type="scientific">Populus trichocarpa</name>
    <name type="common">Western balsam poplar</name>
    <name type="synonym">Populus balsamifera subsp. trichocarpa</name>
    <dbReference type="NCBI Taxonomy" id="3694"/>
    <lineage>
        <taxon>Eukaryota</taxon>
        <taxon>Viridiplantae</taxon>
        <taxon>Streptophyta</taxon>
        <taxon>Embryophyta</taxon>
        <taxon>Tracheophyta</taxon>
        <taxon>Spermatophyta</taxon>
        <taxon>Magnoliopsida</taxon>
        <taxon>eudicotyledons</taxon>
        <taxon>Gunneridae</taxon>
        <taxon>Pentapetalae</taxon>
        <taxon>rosids</taxon>
        <taxon>fabids</taxon>
        <taxon>Malpighiales</taxon>
        <taxon>Salicaceae</taxon>
        <taxon>Saliceae</taxon>
        <taxon>Populus</taxon>
    </lineage>
</organism>
<reference evidence="2 3" key="1">
    <citation type="journal article" date="2006" name="Science">
        <title>The genome of black cottonwood, Populus trichocarpa (Torr. &amp; Gray).</title>
        <authorList>
            <person name="Tuskan G.A."/>
            <person name="Difazio S."/>
            <person name="Jansson S."/>
            <person name="Bohlmann J."/>
            <person name="Grigoriev I."/>
            <person name="Hellsten U."/>
            <person name="Putnam N."/>
            <person name="Ralph S."/>
            <person name="Rombauts S."/>
            <person name="Salamov A."/>
            <person name="Schein J."/>
            <person name="Sterck L."/>
            <person name="Aerts A."/>
            <person name="Bhalerao R.R."/>
            <person name="Bhalerao R.P."/>
            <person name="Blaudez D."/>
            <person name="Boerjan W."/>
            <person name="Brun A."/>
            <person name="Brunner A."/>
            <person name="Busov V."/>
            <person name="Campbell M."/>
            <person name="Carlson J."/>
            <person name="Chalot M."/>
            <person name="Chapman J."/>
            <person name="Chen G.L."/>
            <person name="Cooper D."/>
            <person name="Coutinho P.M."/>
            <person name="Couturier J."/>
            <person name="Covert S."/>
            <person name="Cronk Q."/>
            <person name="Cunningham R."/>
            <person name="Davis J."/>
            <person name="Degroeve S."/>
            <person name="Dejardin A."/>
            <person name="Depamphilis C."/>
            <person name="Detter J."/>
            <person name="Dirks B."/>
            <person name="Dubchak I."/>
            <person name="Duplessis S."/>
            <person name="Ehlting J."/>
            <person name="Ellis B."/>
            <person name="Gendler K."/>
            <person name="Goodstein D."/>
            <person name="Gribskov M."/>
            <person name="Grimwood J."/>
            <person name="Groover A."/>
            <person name="Gunter L."/>
            <person name="Hamberger B."/>
            <person name="Heinze B."/>
            <person name="Helariutta Y."/>
            <person name="Henrissat B."/>
            <person name="Holligan D."/>
            <person name="Holt R."/>
            <person name="Huang W."/>
            <person name="Islam-Faridi N."/>
            <person name="Jones S."/>
            <person name="Jones-Rhoades M."/>
            <person name="Jorgensen R."/>
            <person name="Joshi C."/>
            <person name="Kangasjarvi J."/>
            <person name="Karlsson J."/>
            <person name="Kelleher C."/>
            <person name="Kirkpatrick R."/>
            <person name="Kirst M."/>
            <person name="Kohler A."/>
            <person name="Kalluri U."/>
            <person name="Larimer F."/>
            <person name="Leebens-Mack J."/>
            <person name="Leple J.C."/>
            <person name="Locascio P."/>
            <person name="Lou Y."/>
            <person name="Lucas S."/>
            <person name="Martin F."/>
            <person name="Montanini B."/>
            <person name="Napoli C."/>
            <person name="Nelson D.R."/>
            <person name="Nelson C."/>
            <person name="Nieminen K."/>
            <person name="Nilsson O."/>
            <person name="Pereda V."/>
            <person name="Peter G."/>
            <person name="Philippe R."/>
            <person name="Pilate G."/>
            <person name="Poliakov A."/>
            <person name="Razumovskaya J."/>
            <person name="Richardson P."/>
            <person name="Rinaldi C."/>
            <person name="Ritland K."/>
            <person name="Rouze P."/>
            <person name="Ryaboy D."/>
            <person name="Schmutz J."/>
            <person name="Schrader J."/>
            <person name="Segerman B."/>
            <person name="Shin H."/>
            <person name="Siddiqui A."/>
            <person name="Sterky F."/>
            <person name="Terry A."/>
            <person name="Tsai C.J."/>
            <person name="Uberbacher E."/>
            <person name="Unneberg P."/>
            <person name="Vahala J."/>
            <person name="Wall K."/>
            <person name="Wessler S."/>
            <person name="Yang G."/>
            <person name="Yin T."/>
            <person name="Douglas C."/>
            <person name="Marra M."/>
            <person name="Sandberg G."/>
            <person name="Van de Peer Y."/>
            <person name="Rokhsar D."/>
        </authorList>
    </citation>
    <scope>NUCLEOTIDE SEQUENCE [LARGE SCALE GENOMIC DNA]</scope>
    <source>
        <strain evidence="3">cv. Nisqually</strain>
    </source>
</reference>
<dbReference type="Proteomes" id="UP000006729">
    <property type="component" value="Chromosome 10"/>
</dbReference>
<dbReference type="HOGENOM" id="CLU_2659096_0_0_1"/>
<keyword evidence="1" id="KW-0472">Membrane</keyword>
<gene>
    <name evidence="2" type="ORF">POPTR_010G190200</name>
</gene>
<dbReference type="EMBL" id="CM009299">
    <property type="protein sequence ID" value="PNT17416.1"/>
    <property type="molecule type" value="Genomic_DNA"/>
</dbReference>
<evidence type="ECO:0000313" key="3">
    <source>
        <dbReference type="Proteomes" id="UP000006729"/>
    </source>
</evidence>
<keyword evidence="3" id="KW-1185">Reference proteome</keyword>
<dbReference type="AlphaFoldDB" id="U5G2I8"/>
<sequence>MSEVLYTRWTPLLTQKPRIMGFGFILYICTLSFLFLGDVTSLTCGTQQNGLNLLSSKILCIICQQSFWLSNFSFFL</sequence>
<feature type="transmembrane region" description="Helical" evidence="1">
    <location>
        <begin position="20"/>
        <end position="39"/>
    </location>
</feature>
<dbReference type="InParanoid" id="U5G2I8"/>
<keyword evidence="1" id="KW-0812">Transmembrane</keyword>
<proteinExistence type="predicted"/>
<protein>
    <submittedName>
        <fullName evidence="2">Uncharacterized protein</fullName>
    </submittedName>
</protein>
<accession>U5G2I8</accession>
<name>U5G2I8_POPTR</name>
<evidence type="ECO:0000256" key="1">
    <source>
        <dbReference type="SAM" id="Phobius"/>
    </source>
</evidence>